<evidence type="ECO:0000256" key="1">
    <source>
        <dbReference type="ARBA" id="ARBA00009670"/>
    </source>
</evidence>
<protein>
    <submittedName>
        <fullName evidence="4">Phosphotransferase family enzyme</fullName>
    </submittedName>
</protein>
<dbReference type="SUPFAM" id="SSF56112">
    <property type="entry name" value="Protein kinase-like (PK-like)"/>
    <property type="match status" value="1"/>
</dbReference>
<dbReference type="CDD" id="cd05121">
    <property type="entry name" value="ABC1_ADCK3-like"/>
    <property type="match status" value="1"/>
</dbReference>
<dbReference type="EMBL" id="SOBT01000008">
    <property type="protein sequence ID" value="TDU32063.1"/>
    <property type="molecule type" value="Genomic_DNA"/>
</dbReference>
<evidence type="ECO:0000256" key="2">
    <source>
        <dbReference type="SAM" id="MobiDB-lite"/>
    </source>
</evidence>
<keyword evidence="5" id="KW-1185">Reference proteome</keyword>
<dbReference type="AlphaFoldDB" id="A0A4R7PD57"/>
<dbReference type="GO" id="GO:0004672">
    <property type="term" value="F:protein kinase activity"/>
    <property type="evidence" value="ECO:0007669"/>
    <property type="project" value="InterPro"/>
</dbReference>
<evidence type="ECO:0000259" key="3">
    <source>
        <dbReference type="PROSITE" id="PS50011"/>
    </source>
</evidence>
<keyword evidence="4" id="KW-0808">Transferase</keyword>
<proteinExistence type="inferred from homology"/>
<evidence type="ECO:0000313" key="5">
    <source>
        <dbReference type="Proteomes" id="UP000295341"/>
    </source>
</evidence>
<dbReference type="RefSeq" id="WP_246051541.1">
    <property type="nucleotide sequence ID" value="NZ_MWIN01000004.1"/>
</dbReference>
<feature type="compositionally biased region" description="Low complexity" evidence="2">
    <location>
        <begin position="8"/>
        <end position="20"/>
    </location>
</feature>
<dbReference type="InterPro" id="IPR000719">
    <property type="entry name" value="Prot_kinase_dom"/>
</dbReference>
<dbReference type="PROSITE" id="PS50011">
    <property type="entry name" value="PROTEIN_KINASE_DOM"/>
    <property type="match status" value="1"/>
</dbReference>
<dbReference type="PANTHER" id="PTHR10566:SF113">
    <property type="entry name" value="PROTEIN ACTIVITY OF BC1 COMPLEX KINASE 7, CHLOROPLASTIC"/>
    <property type="match status" value="1"/>
</dbReference>
<organism evidence="4 5">
    <name type="scientific">Panacagrimonas perspica</name>
    <dbReference type="NCBI Taxonomy" id="381431"/>
    <lineage>
        <taxon>Bacteria</taxon>
        <taxon>Pseudomonadati</taxon>
        <taxon>Pseudomonadota</taxon>
        <taxon>Gammaproteobacteria</taxon>
        <taxon>Nevskiales</taxon>
        <taxon>Nevskiaceae</taxon>
        <taxon>Panacagrimonas</taxon>
    </lineage>
</organism>
<evidence type="ECO:0000313" key="4">
    <source>
        <dbReference type="EMBL" id="TDU32063.1"/>
    </source>
</evidence>
<dbReference type="GO" id="GO:0005524">
    <property type="term" value="F:ATP binding"/>
    <property type="evidence" value="ECO:0007669"/>
    <property type="project" value="InterPro"/>
</dbReference>
<feature type="region of interest" description="Disordered" evidence="2">
    <location>
        <begin position="696"/>
        <end position="728"/>
    </location>
</feature>
<sequence length="728" mass="81669">MKSRRPAAPHAKASAVASRASADEPAADGQAPAPEVDALTASAGQPPASRKKGGVFYEISRFSVSTYKLTRGFGSLVKLITAENDVTREELALAIDRAVEGFYRHPLMKGTGRLTSYLRGRGLIPNEESTEELIRYIVDQVLSRSPVPIPEALVNEFWDFFDELFASPELKGLGELTVDMVRLVLRTYEPLLVEVVNVLKAGRRFNEWQVREVMRRAGIVRQDLAIMRRQIKALRYIRPFFQTDPRDFSAQAKIVAQMVGEFGPFFVKMAQIAAANAEFLPDEIARELAVFHEDVPAMGEDEVLAAFMECYGKPPHQLFLDFDPSKPVKSGSIGSVYFAKKPFMEDGREVLKPVVIKVGRHNIDREFAIGKMVLGLAIMSSQYWAPHSKLTPFLRAMQEQVDEFVAGFVEELDFEAEAQNHLRFYERSLGTRQWKVPELYGHSHRILEMEYLSDAASLTRALGRMSKRDRRRFQSQVSERLLYAVLQHVFVYNEIHGDLHPGNVMVGSDGGLHLIDWGNVVQLEGKVGPVWNYLVAAILADTSMIADSLVAMSTQPEENAKRWEQIKATLDETLMKKGVTPLTAMNFLVELRRGGLEGLHRRGQTVLHLMSNTQQIGVVLKRDYLHLSRALFAAAGSLGSLYEDTSKRLMLRDVVRSFLRLPINVTQDVLHHEVSSWRSRLARVLPLPGFVKKRLTPPPRAQARPIGKPAAQPIILPPAAPRPASRIV</sequence>
<comment type="similarity">
    <text evidence="1">Belongs to the protein kinase superfamily. ADCK protein kinase family.</text>
</comment>
<feature type="domain" description="Protein kinase" evidence="3">
    <location>
        <begin position="322"/>
        <end position="659"/>
    </location>
</feature>
<dbReference type="InterPro" id="IPR050154">
    <property type="entry name" value="UbiB_kinase"/>
</dbReference>
<accession>A0A4R7PD57</accession>
<name>A0A4R7PD57_9GAMM</name>
<dbReference type="Gene3D" id="1.10.510.10">
    <property type="entry name" value="Transferase(Phosphotransferase) domain 1"/>
    <property type="match status" value="1"/>
</dbReference>
<comment type="caution">
    <text evidence="4">The sequence shown here is derived from an EMBL/GenBank/DDBJ whole genome shotgun (WGS) entry which is preliminary data.</text>
</comment>
<dbReference type="Proteomes" id="UP000295341">
    <property type="component" value="Unassembled WGS sequence"/>
</dbReference>
<gene>
    <name evidence="4" type="ORF">DFR24_1451</name>
</gene>
<reference evidence="4 5" key="1">
    <citation type="submission" date="2019-03" db="EMBL/GenBank/DDBJ databases">
        <title>Genomic Encyclopedia of Type Strains, Phase IV (KMG-IV): sequencing the most valuable type-strain genomes for metagenomic binning, comparative biology and taxonomic classification.</title>
        <authorList>
            <person name="Goeker M."/>
        </authorList>
    </citation>
    <scope>NUCLEOTIDE SEQUENCE [LARGE SCALE GENOMIC DNA]</scope>
    <source>
        <strain evidence="4 5">DSM 26377</strain>
    </source>
</reference>
<dbReference type="InterPro" id="IPR011009">
    <property type="entry name" value="Kinase-like_dom_sf"/>
</dbReference>
<dbReference type="InterPro" id="IPR004147">
    <property type="entry name" value="ABC1_dom"/>
</dbReference>
<dbReference type="PANTHER" id="PTHR10566">
    <property type="entry name" value="CHAPERONE-ACTIVITY OF BC1 COMPLEX CABC1 -RELATED"/>
    <property type="match status" value="1"/>
</dbReference>
<dbReference type="Pfam" id="PF03109">
    <property type="entry name" value="ABC1"/>
    <property type="match status" value="1"/>
</dbReference>
<feature type="region of interest" description="Disordered" evidence="2">
    <location>
        <begin position="1"/>
        <end position="51"/>
    </location>
</feature>